<proteinExistence type="predicted"/>
<keyword evidence="3" id="KW-1185">Reference proteome</keyword>
<gene>
    <name evidence="2" type="ORF">DNH61_09060</name>
</gene>
<evidence type="ECO:0000313" key="3">
    <source>
        <dbReference type="Proteomes" id="UP000249522"/>
    </source>
</evidence>
<evidence type="ECO:0000313" key="2">
    <source>
        <dbReference type="EMBL" id="PZD96056.1"/>
    </source>
</evidence>
<dbReference type="SUPFAM" id="SSF109854">
    <property type="entry name" value="DinB/YfiT-like putative metalloenzymes"/>
    <property type="match status" value="1"/>
</dbReference>
<dbReference type="InterPro" id="IPR024775">
    <property type="entry name" value="DinB-like"/>
</dbReference>
<dbReference type="Proteomes" id="UP000249522">
    <property type="component" value="Unassembled WGS sequence"/>
</dbReference>
<protein>
    <submittedName>
        <fullName evidence="2">DinB family protein</fullName>
    </submittedName>
</protein>
<dbReference type="RefSeq" id="WP_111146344.1">
    <property type="nucleotide sequence ID" value="NZ_QKRB01000042.1"/>
</dbReference>
<dbReference type="EMBL" id="QKRB01000042">
    <property type="protein sequence ID" value="PZD96056.1"/>
    <property type="molecule type" value="Genomic_DNA"/>
</dbReference>
<dbReference type="InterPro" id="IPR034660">
    <property type="entry name" value="DinB/YfiT-like"/>
</dbReference>
<name>A0A2W1L9Y9_9BACL</name>
<dbReference type="Pfam" id="PF12867">
    <property type="entry name" value="DinB_2"/>
    <property type="match status" value="1"/>
</dbReference>
<organism evidence="2 3">
    <name type="scientific">Paenibacillus sambharensis</name>
    <dbReference type="NCBI Taxonomy" id="1803190"/>
    <lineage>
        <taxon>Bacteria</taxon>
        <taxon>Bacillati</taxon>
        <taxon>Bacillota</taxon>
        <taxon>Bacilli</taxon>
        <taxon>Bacillales</taxon>
        <taxon>Paenibacillaceae</taxon>
        <taxon>Paenibacillus</taxon>
    </lineage>
</organism>
<comment type="caution">
    <text evidence="2">The sequence shown here is derived from an EMBL/GenBank/DDBJ whole genome shotgun (WGS) entry which is preliminary data.</text>
</comment>
<evidence type="ECO:0000259" key="1">
    <source>
        <dbReference type="Pfam" id="PF12867"/>
    </source>
</evidence>
<feature type="domain" description="DinB-like" evidence="1">
    <location>
        <begin position="15"/>
        <end position="149"/>
    </location>
</feature>
<dbReference type="OrthoDB" id="2964295at2"/>
<sequence length="172" mass="20260">MTGRGQLLADFREWIEYVKELERLSLEAWSRPVGPGKWSVKEVVSHIMLWDKTFCEEAIERIYRDEPLTVRHLDYDRFNADASRYGLAASIQHLSDQSIRYRERIIDLIQSLSEESYSRTYLDGDRQMFKVEQYLHDFIAHDRHHMKQIRSVLAADKSLLNRGSEPDGLAVM</sequence>
<dbReference type="Gene3D" id="1.20.120.450">
    <property type="entry name" value="dinb family like domain"/>
    <property type="match status" value="1"/>
</dbReference>
<accession>A0A2W1L9Y9</accession>
<dbReference type="AlphaFoldDB" id="A0A2W1L9Y9"/>
<reference evidence="2 3" key="1">
    <citation type="submission" date="2018-06" db="EMBL/GenBank/DDBJ databases">
        <title>Paenibacillus imtechensis sp. nov.</title>
        <authorList>
            <person name="Pinnaka A.K."/>
            <person name="Singh H."/>
            <person name="Kaur M."/>
        </authorList>
    </citation>
    <scope>NUCLEOTIDE SEQUENCE [LARGE SCALE GENOMIC DNA]</scope>
    <source>
        <strain evidence="2 3">SMB1</strain>
    </source>
</reference>